<sequence length="354" mass="40642">MIHFNMARATSKKATKPLQDPRLPPPPFTKAPEALEAFVESLDKAHVYIVHVDRFPAAFKKRIFTVPVLLNIAIAALLAWRLYAILPTYLAIFTSVIGLESPATVDTAGQTKSHLAWVLTKRVAMFMFDFVLCRFILPWPITFFLEAPANPCYWRIKVGFGDQEVAVRISRDWGTEELLDGVKTGADSPFFTTRILPAIERNYMRQKTAYLMMGKDWDLDFGAMVKAHRLIDDKENSLKDFEKSVLAYSEQHGWLYWAVHRLDEEGEEEENRKKIVALKDRLTVMGKESLFFRWIEIVQYESSRPGDFTPERQAETYKKVQQEFEKHGVDFRELLEKVGGFDGMPGLPASQAPM</sequence>
<dbReference type="AlphaFoldDB" id="A0A4S9BIV3"/>
<organism evidence="3 4">
    <name type="scientific">Aureobasidium pullulans</name>
    <name type="common">Black yeast</name>
    <name type="synonym">Pullularia pullulans</name>
    <dbReference type="NCBI Taxonomy" id="5580"/>
    <lineage>
        <taxon>Eukaryota</taxon>
        <taxon>Fungi</taxon>
        <taxon>Dikarya</taxon>
        <taxon>Ascomycota</taxon>
        <taxon>Pezizomycotina</taxon>
        <taxon>Dothideomycetes</taxon>
        <taxon>Dothideomycetidae</taxon>
        <taxon>Dothideales</taxon>
        <taxon>Saccotheciaceae</taxon>
        <taxon>Aureobasidium</taxon>
    </lineage>
</organism>
<keyword evidence="2" id="KW-0472">Membrane</keyword>
<feature type="region of interest" description="Disordered" evidence="1">
    <location>
        <begin position="1"/>
        <end position="25"/>
    </location>
</feature>
<proteinExistence type="predicted"/>
<accession>A0A4S9BIV3</accession>
<dbReference type="Proteomes" id="UP000304928">
    <property type="component" value="Unassembled WGS sequence"/>
</dbReference>
<dbReference type="EMBL" id="QZAR01000029">
    <property type="protein sequence ID" value="THW93009.1"/>
    <property type="molecule type" value="Genomic_DNA"/>
</dbReference>
<reference evidence="3 4" key="1">
    <citation type="submission" date="2018-10" db="EMBL/GenBank/DDBJ databases">
        <title>Fifty Aureobasidium pullulans genomes reveal a recombining polyextremotolerant generalist.</title>
        <authorList>
            <person name="Gostincar C."/>
            <person name="Turk M."/>
            <person name="Zajc J."/>
            <person name="Gunde-Cimerman N."/>
        </authorList>
    </citation>
    <scope>NUCLEOTIDE SEQUENCE [LARGE SCALE GENOMIC DNA]</scope>
    <source>
        <strain evidence="3 4">EXF-10507</strain>
    </source>
</reference>
<feature type="transmembrane region" description="Helical" evidence="2">
    <location>
        <begin position="63"/>
        <end position="83"/>
    </location>
</feature>
<keyword evidence="2" id="KW-1133">Transmembrane helix</keyword>
<evidence type="ECO:0000313" key="4">
    <source>
        <dbReference type="Proteomes" id="UP000304928"/>
    </source>
</evidence>
<gene>
    <name evidence="3" type="ORF">D6D15_02717</name>
</gene>
<evidence type="ECO:0000313" key="3">
    <source>
        <dbReference type="EMBL" id="THW93009.1"/>
    </source>
</evidence>
<evidence type="ECO:0000256" key="1">
    <source>
        <dbReference type="SAM" id="MobiDB-lite"/>
    </source>
</evidence>
<keyword evidence="2" id="KW-0812">Transmembrane</keyword>
<protein>
    <submittedName>
        <fullName evidence="3">Uncharacterized protein</fullName>
    </submittedName>
</protein>
<name>A0A4S9BIV3_AURPU</name>
<evidence type="ECO:0000256" key="2">
    <source>
        <dbReference type="SAM" id="Phobius"/>
    </source>
</evidence>
<comment type="caution">
    <text evidence="3">The sequence shown here is derived from an EMBL/GenBank/DDBJ whole genome shotgun (WGS) entry which is preliminary data.</text>
</comment>